<gene>
    <name evidence="2" type="ORF">BDU57DRAFT_245502</name>
</gene>
<evidence type="ECO:0000256" key="1">
    <source>
        <dbReference type="SAM" id="MobiDB-lite"/>
    </source>
</evidence>
<feature type="compositionally biased region" description="Polar residues" evidence="1">
    <location>
        <begin position="74"/>
        <end position="84"/>
    </location>
</feature>
<feature type="region of interest" description="Disordered" evidence="1">
    <location>
        <begin position="165"/>
        <end position="231"/>
    </location>
</feature>
<dbReference type="OrthoDB" id="10657745at2759"/>
<dbReference type="AlphaFoldDB" id="A0A6A5QM18"/>
<organism evidence="2 3">
    <name type="scientific">Ampelomyces quisqualis</name>
    <name type="common">Powdery mildew agent</name>
    <dbReference type="NCBI Taxonomy" id="50730"/>
    <lineage>
        <taxon>Eukaryota</taxon>
        <taxon>Fungi</taxon>
        <taxon>Dikarya</taxon>
        <taxon>Ascomycota</taxon>
        <taxon>Pezizomycotina</taxon>
        <taxon>Dothideomycetes</taxon>
        <taxon>Pleosporomycetidae</taxon>
        <taxon>Pleosporales</taxon>
        <taxon>Pleosporineae</taxon>
        <taxon>Phaeosphaeriaceae</taxon>
        <taxon>Ampelomyces</taxon>
    </lineage>
</organism>
<dbReference type="EMBL" id="ML979135">
    <property type="protein sequence ID" value="KAF1916821.1"/>
    <property type="molecule type" value="Genomic_DNA"/>
</dbReference>
<feature type="compositionally biased region" description="Basic residues" evidence="1">
    <location>
        <begin position="184"/>
        <end position="194"/>
    </location>
</feature>
<proteinExistence type="predicted"/>
<name>A0A6A5QM18_AMPQU</name>
<feature type="compositionally biased region" description="Low complexity" evidence="1">
    <location>
        <begin position="37"/>
        <end position="54"/>
    </location>
</feature>
<evidence type="ECO:0000313" key="2">
    <source>
        <dbReference type="EMBL" id="KAF1916821.1"/>
    </source>
</evidence>
<feature type="compositionally biased region" description="Low complexity" evidence="1">
    <location>
        <begin position="219"/>
        <end position="231"/>
    </location>
</feature>
<feature type="compositionally biased region" description="Basic and acidic residues" evidence="1">
    <location>
        <begin position="1"/>
        <end position="12"/>
    </location>
</feature>
<evidence type="ECO:0000313" key="3">
    <source>
        <dbReference type="Proteomes" id="UP000800096"/>
    </source>
</evidence>
<feature type="compositionally biased region" description="Polar residues" evidence="1">
    <location>
        <begin position="18"/>
        <end position="36"/>
    </location>
</feature>
<accession>A0A6A5QM18</accession>
<sequence>MVRKELEARAMRDAGQGNEVQVSTNANDSQVSTNANDQTSSTSEPEQETTSSDTRNPPGSRKASSKEQVEDDVGSTSAVGTISPVTKLAGNGATRASICGNAGATSLTSLSLRSLLEDDVSNSKELHSLNEVLFSPLSTLTTVTSSDPHMPVGRRQHSPYAAAPTLDPAAHTYDSEDEPPRGRTHERRAPHHRPNPVVDTQPARYSVPTMPSPPSSIWSPAGSTGSATTPTPTLDQDALQSAFTAMSTHAETSQAADAAKETCRQRQREIERMTPHQLCTWRMQCKPCWEAPEGCCFASPDGAGDGTGHGHGDGLCGLLGWRQCCCDDSLARICGQDACCEGAGCMRCCGWTHGFWRLCGGWRWVCLWAEGDSSEHDGY</sequence>
<reference evidence="2" key="1">
    <citation type="journal article" date="2020" name="Stud. Mycol.">
        <title>101 Dothideomycetes genomes: a test case for predicting lifestyles and emergence of pathogens.</title>
        <authorList>
            <person name="Haridas S."/>
            <person name="Albert R."/>
            <person name="Binder M."/>
            <person name="Bloem J."/>
            <person name="Labutti K."/>
            <person name="Salamov A."/>
            <person name="Andreopoulos B."/>
            <person name="Baker S."/>
            <person name="Barry K."/>
            <person name="Bills G."/>
            <person name="Bluhm B."/>
            <person name="Cannon C."/>
            <person name="Castanera R."/>
            <person name="Culley D."/>
            <person name="Daum C."/>
            <person name="Ezra D."/>
            <person name="Gonzalez J."/>
            <person name="Henrissat B."/>
            <person name="Kuo A."/>
            <person name="Liang C."/>
            <person name="Lipzen A."/>
            <person name="Lutzoni F."/>
            <person name="Magnuson J."/>
            <person name="Mondo S."/>
            <person name="Nolan M."/>
            <person name="Ohm R."/>
            <person name="Pangilinan J."/>
            <person name="Park H.-J."/>
            <person name="Ramirez L."/>
            <person name="Alfaro M."/>
            <person name="Sun H."/>
            <person name="Tritt A."/>
            <person name="Yoshinaga Y."/>
            <person name="Zwiers L.-H."/>
            <person name="Turgeon B."/>
            <person name="Goodwin S."/>
            <person name="Spatafora J."/>
            <person name="Crous P."/>
            <person name="Grigoriev I."/>
        </authorList>
    </citation>
    <scope>NUCLEOTIDE SEQUENCE</scope>
    <source>
        <strain evidence="2">HMLAC05119</strain>
    </source>
</reference>
<dbReference type="Proteomes" id="UP000800096">
    <property type="component" value="Unassembled WGS sequence"/>
</dbReference>
<protein>
    <submittedName>
        <fullName evidence="2">Uncharacterized protein</fullName>
    </submittedName>
</protein>
<feature type="region of interest" description="Disordered" evidence="1">
    <location>
        <begin position="1"/>
        <end position="99"/>
    </location>
</feature>
<keyword evidence="3" id="KW-1185">Reference proteome</keyword>